<dbReference type="Proteomes" id="UP001151081">
    <property type="component" value="Unassembled WGS sequence"/>
</dbReference>
<organism evidence="2 3">
    <name type="scientific">Polyangium jinanense</name>
    <dbReference type="NCBI Taxonomy" id="2829994"/>
    <lineage>
        <taxon>Bacteria</taxon>
        <taxon>Pseudomonadati</taxon>
        <taxon>Myxococcota</taxon>
        <taxon>Polyangia</taxon>
        <taxon>Polyangiales</taxon>
        <taxon>Polyangiaceae</taxon>
        <taxon>Polyangium</taxon>
    </lineage>
</organism>
<gene>
    <name evidence="2" type="ORF">KEG57_35245</name>
</gene>
<keyword evidence="1" id="KW-0732">Signal</keyword>
<evidence type="ECO:0000256" key="1">
    <source>
        <dbReference type="SAM" id="SignalP"/>
    </source>
</evidence>
<evidence type="ECO:0000313" key="2">
    <source>
        <dbReference type="EMBL" id="MDC3985790.1"/>
    </source>
</evidence>
<dbReference type="EMBL" id="JAGTJJ010000031">
    <property type="protein sequence ID" value="MDC3985790.1"/>
    <property type="molecule type" value="Genomic_DNA"/>
</dbReference>
<dbReference type="AlphaFoldDB" id="A0A9X4AWZ3"/>
<proteinExistence type="predicted"/>
<dbReference type="PROSITE" id="PS51257">
    <property type="entry name" value="PROKAR_LIPOPROTEIN"/>
    <property type="match status" value="1"/>
</dbReference>
<accession>A0A9X4AWZ3</accession>
<evidence type="ECO:0000313" key="3">
    <source>
        <dbReference type="Proteomes" id="UP001151081"/>
    </source>
</evidence>
<keyword evidence="3" id="KW-1185">Reference proteome</keyword>
<comment type="caution">
    <text evidence="2">The sequence shown here is derived from an EMBL/GenBank/DDBJ whole genome shotgun (WGS) entry which is preliminary data.</text>
</comment>
<evidence type="ECO:0008006" key="4">
    <source>
        <dbReference type="Google" id="ProtNLM"/>
    </source>
</evidence>
<feature type="signal peptide" evidence="1">
    <location>
        <begin position="1"/>
        <end position="22"/>
    </location>
</feature>
<reference evidence="2 3" key="1">
    <citation type="submission" date="2021-04" db="EMBL/GenBank/DDBJ databases">
        <title>Genome analysis of Polyangium sp.</title>
        <authorList>
            <person name="Li Y."/>
            <person name="Wang J."/>
        </authorList>
    </citation>
    <scope>NUCLEOTIDE SEQUENCE [LARGE SCALE GENOMIC DNA]</scope>
    <source>
        <strain evidence="2 3">SDU14</strain>
    </source>
</reference>
<sequence length="126" mass="13246">MRILSTIVLPLLLLSACTKPTAKEAADKLVAAGVLANCTQEPPRGLNARASEYWKCELPSVPGEGAGVMTFADDDAYQTTIKAFDGAAVLAGPHRYGNARARVFVQMNQGASLEVGNKAKAIVDSL</sequence>
<dbReference type="RefSeq" id="WP_272459241.1">
    <property type="nucleotide sequence ID" value="NZ_JAGTJJ010000031.1"/>
</dbReference>
<feature type="chain" id="PRO_5040982354" description="Lipoprotein" evidence="1">
    <location>
        <begin position="23"/>
        <end position="126"/>
    </location>
</feature>
<name>A0A9X4AWZ3_9BACT</name>
<protein>
    <recommendedName>
        <fullName evidence="4">Lipoprotein</fullName>
    </recommendedName>
</protein>